<name>A0ABN9T812_9DINO</name>
<evidence type="ECO:0000256" key="2">
    <source>
        <dbReference type="SAM" id="Phobius"/>
    </source>
</evidence>
<dbReference type="Proteomes" id="UP001189429">
    <property type="component" value="Unassembled WGS sequence"/>
</dbReference>
<keyword evidence="2" id="KW-0472">Membrane</keyword>
<evidence type="ECO:0000256" key="1">
    <source>
        <dbReference type="SAM" id="MobiDB-lite"/>
    </source>
</evidence>
<dbReference type="EMBL" id="CAUYUJ010014424">
    <property type="protein sequence ID" value="CAK0841063.1"/>
    <property type="molecule type" value="Genomic_DNA"/>
</dbReference>
<organism evidence="3 4">
    <name type="scientific">Prorocentrum cordatum</name>
    <dbReference type="NCBI Taxonomy" id="2364126"/>
    <lineage>
        <taxon>Eukaryota</taxon>
        <taxon>Sar</taxon>
        <taxon>Alveolata</taxon>
        <taxon>Dinophyceae</taxon>
        <taxon>Prorocentrales</taxon>
        <taxon>Prorocentraceae</taxon>
        <taxon>Prorocentrum</taxon>
    </lineage>
</organism>
<keyword evidence="4" id="KW-1185">Reference proteome</keyword>
<keyword evidence="2" id="KW-1133">Transmembrane helix</keyword>
<feature type="transmembrane region" description="Helical" evidence="2">
    <location>
        <begin position="268"/>
        <end position="285"/>
    </location>
</feature>
<accession>A0ABN9T812</accession>
<feature type="transmembrane region" description="Helical" evidence="2">
    <location>
        <begin position="297"/>
        <end position="317"/>
    </location>
</feature>
<feature type="transmembrane region" description="Helical" evidence="2">
    <location>
        <begin position="188"/>
        <end position="217"/>
    </location>
</feature>
<comment type="caution">
    <text evidence="3">The sequence shown here is derived from an EMBL/GenBank/DDBJ whole genome shotgun (WGS) entry which is preliminary data.</text>
</comment>
<dbReference type="PANTHER" id="PTHR43021:SF2">
    <property type="entry name" value="CATION_H+ EXCHANGER DOMAIN-CONTAINING PROTEIN"/>
    <property type="match status" value="1"/>
</dbReference>
<feature type="transmembrane region" description="Helical" evidence="2">
    <location>
        <begin position="34"/>
        <end position="56"/>
    </location>
</feature>
<feature type="transmembrane region" description="Helical" evidence="2">
    <location>
        <begin position="102"/>
        <end position="125"/>
    </location>
</feature>
<sequence>MMVGYMFIGFVCSDYVTGMLYPETLHGDFSVASVVSHLSLAFIAMSAGAELDFFALDDDRVRQILSQIVFMGVLMVFVGTPAIYAMSAVMPASLLDQGIWCQWSAALMVAVVQWAGSVIEVLGIYYETQGQAALEGRPPGPVTQLMIGTTMLLDMVVLVFFAITQNVVVAACPLEDDSKPIGGSSWNIVFSVGMVFSSIFLWVLLGVALGCAIWLILLIPSPGWYAGAAAATGWASAARSGLVVATAGAAYQAMLKLNTVIPMISPRLLRVDPLLVCMISASFLIHRTDRRQQLREVLSGLAPVVMPPFFTVAGASLELGAIMEHAAAVPLLFLLRFAALALGSFSASAFTRQDDRVKRHVWMTLQSQSGVTLGLVAQMQIGLVGQRPWARGAAAIVTGCVVLNQLVGPTLCRFGIRSAGEATDEYEKAESPLFLDSLGGTPTRLVDTGVSPPGGGSEPGGGSDRGHRAMRGSSISGGRARVMSGMSGLSALSGGSYSIRSPLGTLVENETARTQRALSAVVANPEQMVTGLSAEPMAH</sequence>
<keyword evidence="2" id="KW-0812">Transmembrane</keyword>
<gene>
    <name evidence="3" type="ORF">PCOR1329_LOCUS36358</name>
</gene>
<feature type="transmembrane region" description="Helical" evidence="2">
    <location>
        <begin position="68"/>
        <end position="90"/>
    </location>
</feature>
<evidence type="ECO:0000313" key="3">
    <source>
        <dbReference type="EMBL" id="CAK0841063.1"/>
    </source>
</evidence>
<feature type="transmembrane region" description="Helical" evidence="2">
    <location>
        <begin position="224"/>
        <end position="248"/>
    </location>
</feature>
<evidence type="ECO:0008006" key="5">
    <source>
        <dbReference type="Google" id="ProtNLM"/>
    </source>
</evidence>
<protein>
    <recommendedName>
        <fullName evidence="5">Cation/H+ exchanger domain-containing protein</fullName>
    </recommendedName>
</protein>
<feature type="compositionally biased region" description="Gly residues" evidence="1">
    <location>
        <begin position="452"/>
        <end position="463"/>
    </location>
</feature>
<evidence type="ECO:0000313" key="4">
    <source>
        <dbReference type="Proteomes" id="UP001189429"/>
    </source>
</evidence>
<reference evidence="3" key="1">
    <citation type="submission" date="2023-10" db="EMBL/GenBank/DDBJ databases">
        <authorList>
            <person name="Chen Y."/>
            <person name="Shah S."/>
            <person name="Dougan E. K."/>
            <person name="Thang M."/>
            <person name="Chan C."/>
        </authorList>
    </citation>
    <scope>NUCLEOTIDE SEQUENCE [LARGE SCALE GENOMIC DNA]</scope>
</reference>
<proteinExistence type="predicted"/>
<feature type="transmembrane region" description="Helical" evidence="2">
    <location>
        <begin position="145"/>
        <end position="168"/>
    </location>
</feature>
<dbReference type="PANTHER" id="PTHR43021">
    <property type="entry name" value="NA(+)/H(+) ANTIPORTER-RELATED"/>
    <property type="match status" value="1"/>
</dbReference>
<feature type="region of interest" description="Disordered" evidence="1">
    <location>
        <begin position="448"/>
        <end position="477"/>
    </location>
</feature>
<feature type="transmembrane region" description="Helical" evidence="2">
    <location>
        <begin position="329"/>
        <end position="350"/>
    </location>
</feature>